<evidence type="ECO:0000313" key="4">
    <source>
        <dbReference type="Proteomes" id="UP000694865"/>
    </source>
</evidence>
<keyword evidence="2" id="KW-0812">Transmembrane</keyword>
<dbReference type="Gene3D" id="3.40.50.410">
    <property type="entry name" value="von Willebrand factor, type A domain"/>
    <property type="match status" value="1"/>
</dbReference>
<reference evidence="5" key="1">
    <citation type="submission" date="2025-08" db="UniProtKB">
        <authorList>
            <consortium name="RefSeq"/>
        </authorList>
    </citation>
    <scope>IDENTIFICATION</scope>
    <source>
        <tissue evidence="5">Testes</tissue>
    </source>
</reference>
<keyword evidence="4" id="KW-1185">Reference proteome</keyword>
<dbReference type="SMART" id="SM00327">
    <property type="entry name" value="VWA"/>
    <property type="match status" value="1"/>
</dbReference>
<dbReference type="SUPFAM" id="SSF53300">
    <property type="entry name" value="vWA-like"/>
    <property type="match status" value="1"/>
</dbReference>
<feature type="domain" description="VWFA" evidence="3">
    <location>
        <begin position="207"/>
        <end position="425"/>
    </location>
</feature>
<organism evidence="4 5">
    <name type="scientific">Saccoglossus kowalevskii</name>
    <name type="common">Acorn worm</name>
    <dbReference type="NCBI Taxonomy" id="10224"/>
    <lineage>
        <taxon>Eukaryota</taxon>
        <taxon>Metazoa</taxon>
        <taxon>Hemichordata</taxon>
        <taxon>Enteropneusta</taxon>
        <taxon>Harrimaniidae</taxon>
        <taxon>Saccoglossus</taxon>
    </lineage>
</organism>
<name>A0ABM0MZ83_SACKO</name>
<dbReference type="GeneID" id="102806196"/>
<proteinExistence type="predicted"/>
<dbReference type="Proteomes" id="UP000694865">
    <property type="component" value="Unplaced"/>
</dbReference>
<dbReference type="CDD" id="cd00198">
    <property type="entry name" value="vWFA"/>
    <property type="match status" value="1"/>
</dbReference>
<feature type="region of interest" description="Disordered" evidence="1">
    <location>
        <begin position="1086"/>
        <end position="1150"/>
    </location>
</feature>
<dbReference type="PANTHER" id="PTHR10166">
    <property type="entry name" value="VOLTAGE-DEPENDENT CALCIUM CHANNEL SUBUNIT ALPHA-2/DELTA-RELATED"/>
    <property type="match status" value="1"/>
</dbReference>
<feature type="transmembrane region" description="Helical" evidence="2">
    <location>
        <begin position="1052"/>
        <end position="1076"/>
    </location>
</feature>
<evidence type="ECO:0000256" key="1">
    <source>
        <dbReference type="SAM" id="MobiDB-lite"/>
    </source>
</evidence>
<protein>
    <submittedName>
        <fullName evidence="5">VWFA and cache domain-containing protein 1-like</fullName>
    </submittedName>
</protein>
<evidence type="ECO:0000256" key="2">
    <source>
        <dbReference type="SAM" id="Phobius"/>
    </source>
</evidence>
<dbReference type="InterPro" id="IPR051173">
    <property type="entry name" value="Ca_channel_alpha-2/delta"/>
</dbReference>
<dbReference type="InterPro" id="IPR002035">
    <property type="entry name" value="VWF_A"/>
</dbReference>
<keyword evidence="2" id="KW-0472">Membrane</keyword>
<dbReference type="Pfam" id="PF13519">
    <property type="entry name" value="VWA_2"/>
    <property type="match status" value="1"/>
</dbReference>
<feature type="compositionally biased region" description="Low complexity" evidence="1">
    <location>
        <begin position="1111"/>
        <end position="1123"/>
    </location>
</feature>
<accession>A0ABM0MZ83</accession>
<gene>
    <name evidence="5" type="primary">LOC102806196</name>
</gene>
<dbReference type="PANTHER" id="PTHR10166:SF66">
    <property type="entry name" value="VWFA AND CACHE DOMAIN-CONTAINING PROTEIN CG16868"/>
    <property type="match status" value="1"/>
</dbReference>
<evidence type="ECO:0000259" key="3">
    <source>
        <dbReference type="PROSITE" id="PS50234"/>
    </source>
</evidence>
<dbReference type="RefSeq" id="XP_006825324.1">
    <property type="nucleotide sequence ID" value="XM_006825261.1"/>
</dbReference>
<sequence length="1150" mass="129735">MPLYQRCVVSGIVSLAVITTCCCAILLNVEQLKEELFNLTNNGLGVQAMQEHFDQLYFSPEPLDGEDIVEKMKEALTEKVIETVQALENIKDAVQQSFLQDEIDFIQCCEMTYEMEFHQLFGKELDPEIGCIRIADTAAPGARRLSNQVIDVMKQNYNNMPNLKWQYFGSEEGIFSIYPASIVDDCFNYDHRYRPWYVEAATPEPKNVVIVIDTSASMEEETNGKTLMQIAIDAAITVLDTMNPSDKVGVVSFSDTVFVPGGFEDTDCYKQELAKATLVNIENLKEFVSNLRSIGGTKYGIAFTTAFDLLRSSWLEEEHKREQVILFLTDGEPNDDPSDIMSVIRSKNEEMMNRVVILTFGLGNDGGLDFLEDISSQKFEDHGLPKYNESVGEVKLGHYTHVTDYTLLRSKMARYYDYFAFYDSLQDEPIFSVPYQDGFGLGLMTTAALPVKYNRKLMGVVGVDITLDDLLADVTFFKKGASSYAFIFEANSKAAGRALIHPLLPAPMDIADEPIYVHITTLERDTEFFDSVFKNATNGDTTGEATFISKRYLPRGNSDKEGVRTTSVESTYYWRPVQGSPYILCLVQGTGDYEAVLAKQITVVNGTVPVSDYLRSFHSLLAANDDFLYHRLDLIPPRKSCSHFNRYATIDQPVVKFSPNAFINPTGYLQLIETENVVRQYGNYMKDSSSLNTYFKEGIRDMVLATSKVNELWTQNNLGFENYTLYRFIGSHNGVYRQFPGMIMNKKFDATSRPWYMRSKSNRGILTLSASRGTDNDEGNFITLSKAITESITFLSGTSDDVMVVMGMDITYSYFDKLMKKNYPQCEESKYRCFVMDSSGHLVMHPEFIQPGSRLYTRGEHITQIEPAIAQDLIDKNIMKKRRCVNFQNIKDQYYYVTEHGSQSRTIDNLDSTDSCTRYQFSEIPETNAYLGIIDQSRACFPQQCACVHDHCQRNDNDDCECPCLSSARYDFCNDQFSFSSDDAPSCTPPSPSLSRVVEEELDTEDLYQCFKVTCEFVNIPSECNSYSGCLWSVENEQCLENRVGSDEDEHLPIYLAACATAVVVIVGAVIGLVVYRRKLHDRNYEQPSPIGHSYPKVGNNVPRENPGYAPSPSDSPSAPSAPVQDDDQYSALDIDGGDYIAPNLEEHSL</sequence>
<dbReference type="InterPro" id="IPR036465">
    <property type="entry name" value="vWFA_dom_sf"/>
</dbReference>
<evidence type="ECO:0000313" key="5">
    <source>
        <dbReference type="RefSeq" id="XP_006825324.1"/>
    </source>
</evidence>
<dbReference type="PROSITE" id="PS50234">
    <property type="entry name" value="VWFA"/>
    <property type="match status" value="1"/>
</dbReference>
<keyword evidence="2" id="KW-1133">Transmembrane helix</keyword>
<dbReference type="Gene3D" id="3.30.450.20">
    <property type="entry name" value="PAS domain"/>
    <property type="match status" value="3"/>
</dbReference>